<evidence type="ECO:0000313" key="5">
    <source>
        <dbReference type="Proteomes" id="UP000233551"/>
    </source>
</evidence>
<protein>
    <submittedName>
        <fullName evidence="2">Uncharacterized protein</fullName>
    </submittedName>
</protein>
<evidence type="ECO:0000256" key="1">
    <source>
        <dbReference type="SAM" id="MobiDB-lite"/>
    </source>
</evidence>
<comment type="caution">
    <text evidence="2">The sequence shown here is derived from an EMBL/GenBank/DDBJ whole genome shotgun (WGS) entry which is preliminary data.</text>
</comment>
<reference evidence="4" key="1">
    <citation type="journal article" date="2017" name="Plant J.">
        <title>The pomegranate (Punica granatum L.) genome and the genomics of punicalagin biosynthesis.</title>
        <authorList>
            <person name="Qin G."/>
            <person name="Xu C."/>
            <person name="Ming R."/>
            <person name="Tang H."/>
            <person name="Guyot R."/>
            <person name="Kramer E.M."/>
            <person name="Hu Y."/>
            <person name="Yi X."/>
            <person name="Qi Y."/>
            <person name="Xu X."/>
            <person name="Gao Z."/>
            <person name="Pan H."/>
            <person name="Jian J."/>
            <person name="Tian Y."/>
            <person name="Yue Z."/>
            <person name="Xu Y."/>
        </authorList>
    </citation>
    <scope>NUCLEOTIDE SEQUENCE [LARGE SCALE GENOMIC DNA]</scope>
    <source>
        <strain evidence="4">cv. Dabenzi</strain>
    </source>
</reference>
<dbReference type="EMBL" id="MTKT01004293">
    <property type="protein sequence ID" value="OWM72313.1"/>
    <property type="molecule type" value="Genomic_DNA"/>
</dbReference>
<feature type="region of interest" description="Disordered" evidence="1">
    <location>
        <begin position="73"/>
        <end position="99"/>
    </location>
</feature>
<keyword evidence="5" id="KW-1185">Reference proteome</keyword>
<evidence type="ECO:0000313" key="3">
    <source>
        <dbReference type="EMBL" id="PKI55462.1"/>
    </source>
</evidence>
<reference evidence="2" key="2">
    <citation type="submission" date="2017-06" db="EMBL/GenBank/DDBJ databases">
        <title>The pomegranate genome and the genomics of punicalagin biosynthesis.</title>
        <authorList>
            <person name="Xu C."/>
        </authorList>
    </citation>
    <scope>NUCLEOTIDE SEQUENCE [LARGE SCALE GENOMIC DNA]</scope>
    <source>
        <tissue evidence="2">Fresh leaf</tissue>
    </source>
</reference>
<organism evidence="2 4">
    <name type="scientific">Punica granatum</name>
    <name type="common">Pomegranate</name>
    <dbReference type="NCBI Taxonomy" id="22663"/>
    <lineage>
        <taxon>Eukaryota</taxon>
        <taxon>Viridiplantae</taxon>
        <taxon>Streptophyta</taxon>
        <taxon>Embryophyta</taxon>
        <taxon>Tracheophyta</taxon>
        <taxon>Spermatophyta</taxon>
        <taxon>Magnoliopsida</taxon>
        <taxon>eudicotyledons</taxon>
        <taxon>Gunneridae</taxon>
        <taxon>Pentapetalae</taxon>
        <taxon>rosids</taxon>
        <taxon>malvids</taxon>
        <taxon>Myrtales</taxon>
        <taxon>Lythraceae</taxon>
        <taxon>Punica</taxon>
    </lineage>
</organism>
<dbReference type="EMBL" id="PGOL01001693">
    <property type="protein sequence ID" value="PKI55462.1"/>
    <property type="molecule type" value="Genomic_DNA"/>
</dbReference>
<name>A0A218WIB5_PUNGR</name>
<sequence length="124" mass="13886">MPLRDTTSKSTLIEVISPTVPGKRSLMRILVAPVLEQEQKEVIPDDALKDDHLDHENADRLAKKFFKEGDADNECVREGRQGEEGDGPLGKRPPPMGLAETIMDHTPRARRMTTIWRVSAAMNL</sequence>
<gene>
    <name evidence="2" type="ORF">CDL15_Pgr018198</name>
    <name evidence="3" type="ORF">CRG98_024074</name>
</gene>
<feature type="compositionally biased region" description="Basic and acidic residues" evidence="1">
    <location>
        <begin position="73"/>
        <end position="83"/>
    </location>
</feature>
<accession>A0A218WIB5</accession>
<evidence type="ECO:0000313" key="4">
    <source>
        <dbReference type="Proteomes" id="UP000197138"/>
    </source>
</evidence>
<evidence type="ECO:0000313" key="2">
    <source>
        <dbReference type="EMBL" id="OWM72313.1"/>
    </source>
</evidence>
<dbReference type="Proteomes" id="UP000197138">
    <property type="component" value="Unassembled WGS sequence"/>
</dbReference>
<dbReference type="Proteomes" id="UP000233551">
    <property type="component" value="Unassembled WGS sequence"/>
</dbReference>
<dbReference type="AlphaFoldDB" id="A0A218WIB5"/>
<reference evidence="3 5" key="3">
    <citation type="submission" date="2017-11" db="EMBL/GenBank/DDBJ databases">
        <title>De-novo sequencing of pomegranate (Punica granatum L.) genome.</title>
        <authorList>
            <person name="Akparov Z."/>
            <person name="Amiraslanov A."/>
            <person name="Hajiyeva S."/>
            <person name="Abbasov M."/>
            <person name="Kaur K."/>
            <person name="Hamwieh A."/>
            <person name="Solovyev V."/>
            <person name="Salamov A."/>
            <person name="Braich B."/>
            <person name="Kosarev P."/>
            <person name="Mahmoud A."/>
            <person name="Hajiyev E."/>
            <person name="Babayeva S."/>
            <person name="Izzatullayeva V."/>
            <person name="Mammadov A."/>
            <person name="Mammadov A."/>
            <person name="Sharifova S."/>
            <person name="Ojaghi J."/>
            <person name="Eynullazada K."/>
            <person name="Bayramov B."/>
            <person name="Abdulazimova A."/>
            <person name="Shahmuradov I."/>
        </authorList>
    </citation>
    <scope>NUCLEOTIDE SEQUENCE [LARGE SCALE GENOMIC DNA]</scope>
    <source>
        <strain evidence="3">AG2017</strain>
        <strain evidence="5">cv. AG2017</strain>
        <tissue evidence="3">Leaf</tissue>
    </source>
</reference>
<proteinExistence type="predicted"/>